<evidence type="ECO:0000313" key="2">
    <source>
        <dbReference type="Proteomes" id="UP001367508"/>
    </source>
</evidence>
<dbReference type="EMBL" id="JAYMYQ010000004">
    <property type="protein sequence ID" value="KAK7339136.1"/>
    <property type="molecule type" value="Genomic_DNA"/>
</dbReference>
<name>A0AAN9LNF5_CANGL</name>
<comment type="caution">
    <text evidence="1">The sequence shown here is derived from an EMBL/GenBank/DDBJ whole genome shotgun (WGS) entry which is preliminary data.</text>
</comment>
<keyword evidence="2" id="KW-1185">Reference proteome</keyword>
<reference evidence="1 2" key="1">
    <citation type="submission" date="2024-01" db="EMBL/GenBank/DDBJ databases">
        <title>The genomes of 5 underutilized Papilionoideae crops provide insights into root nodulation and disease resistanc.</title>
        <authorList>
            <person name="Jiang F."/>
        </authorList>
    </citation>
    <scope>NUCLEOTIDE SEQUENCE [LARGE SCALE GENOMIC DNA]</scope>
    <source>
        <strain evidence="1">LVBAO_FW01</strain>
        <tissue evidence="1">Leaves</tissue>
    </source>
</reference>
<gene>
    <name evidence="1" type="ORF">VNO77_19783</name>
</gene>
<accession>A0AAN9LNF5</accession>
<organism evidence="1 2">
    <name type="scientific">Canavalia gladiata</name>
    <name type="common">Sword bean</name>
    <name type="synonym">Dolichos gladiatus</name>
    <dbReference type="NCBI Taxonomy" id="3824"/>
    <lineage>
        <taxon>Eukaryota</taxon>
        <taxon>Viridiplantae</taxon>
        <taxon>Streptophyta</taxon>
        <taxon>Embryophyta</taxon>
        <taxon>Tracheophyta</taxon>
        <taxon>Spermatophyta</taxon>
        <taxon>Magnoliopsida</taxon>
        <taxon>eudicotyledons</taxon>
        <taxon>Gunneridae</taxon>
        <taxon>Pentapetalae</taxon>
        <taxon>rosids</taxon>
        <taxon>fabids</taxon>
        <taxon>Fabales</taxon>
        <taxon>Fabaceae</taxon>
        <taxon>Papilionoideae</taxon>
        <taxon>50 kb inversion clade</taxon>
        <taxon>NPAAA clade</taxon>
        <taxon>indigoferoid/millettioid clade</taxon>
        <taxon>Phaseoleae</taxon>
        <taxon>Canavalia</taxon>
    </lineage>
</organism>
<dbReference type="AlphaFoldDB" id="A0AAN9LNF5"/>
<dbReference type="Proteomes" id="UP001367508">
    <property type="component" value="Unassembled WGS sequence"/>
</dbReference>
<evidence type="ECO:0000313" key="1">
    <source>
        <dbReference type="EMBL" id="KAK7339136.1"/>
    </source>
</evidence>
<protein>
    <submittedName>
        <fullName evidence="1">Uncharacterized protein</fullName>
    </submittedName>
</protein>
<proteinExistence type="predicted"/>
<sequence>MISIVRINPEPDFRVRKWISLTRGGRLLGQHQGLSPRNPVSKVGGLYVHFVNQHLASNSKFCNRDLGDPIHRFTIITKKATGQVLRLAGQRQVYAGKPVSVTSTDFGSALGQFWVSFGAVFLNLSRAWPDAGPGSFGFLFSHLGADLLKGSAYSYWHGIGHGDLLQELQQSKSLVKSA</sequence>